<keyword evidence="3" id="KW-1185">Reference proteome</keyword>
<reference evidence="2" key="1">
    <citation type="journal article" date="2023" name="IMA Fungus">
        <title>Comparative genomic study of the Penicillium genus elucidates a diverse pangenome and 15 lateral gene transfer events.</title>
        <authorList>
            <person name="Petersen C."/>
            <person name="Sorensen T."/>
            <person name="Nielsen M.R."/>
            <person name="Sondergaard T.E."/>
            <person name="Sorensen J.L."/>
            <person name="Fitzpatrick D.A."/>
            <person name="Frisvad J.C."/>
            <person name="Nielsen K.L."/>
        </authorList>
    </citation>
    <scope>NUCLEOTIDE SEQUENCE</scope>
    <source>
        <strain evidence="2">IBT 17514</strain>
    </source>
</reference>
<dbReference type="EMBL" id="JAQJAN010000010">
    <property type="protein sequence ID" value="KAJ5719722.1"/>
    <property type="molecule type" value="Genomic_DNA"/>
</dbReference>
<evidence type="ECO:0000256" key="1">
    <source>
        <dbReference type="SAM" id="MobiDB-lite"/>
    </source>
</evidence>
<evidence type="ECO:0000313" key="2">
    <source>
        <dbReference type="EMBL" id="KAJ5719722.1"/>
    </source>
</evidence>
<proteinExistence type="predicted"/>
<name>A0AAD6HIY6_9EURO</name>
<accession>A0AAD6HIY6</accession>
<reference evidence="2" key="2">
    <citation type="submission" date="2023-01" db="EMBL/GenBank/DDBJ databases">
        <authorList>
            <person name="Petersen C."/>
        </authorList>
    </citation>
    <scope>NUCLEOTIDE SEQUENCE</scope>
    <source>
        <strain evidence="2">IBT 17514</strain>
    </source>
</reference>
<feature type="region of interest" description="Disordered" evidence="1">
    <location>
        <begin position="13"/>
        <end position="47"/>
    </location>
</feature>
<feature type="compositionally biased region" description="Basic and acidic residues" evidence="1">
    <location>
        <begin position="29"/>
        <end position="47"/>
    </location>
</feature>
<evidence type="ECO:0000313" key="3">
    <source>
        <dbReference type="Proteomes" id="UP001215712"/>
    </source>
</evidence>
<sequence length="68" mass="7772">MLFNRALTREGEAFLQQETSQSEMTLRGMEAKEEAKEESTEEPKEQLDWSSAVNYLQIVTTTTSSIQI</sequence>
<dbReference type="AlphaFoldDB" id="A0AAD6HIY6"/>
<gene>
    <name evidence="2" type="ORF">N7493_007300</name>
</gene>
<comment type="caution">
    <text evidence="2">The sequence shown here is derived from an EMBL/GenBank/DDBJ whole genome shotgun (WGS) entry which is preliminary data.</text>
</comment>
<dbReference type="Proteomes" id="UP001215712">
    <property type="component" value="Unassembled WGS sequence"/>
</dbReference>
<protein>
    <submittedName>
        <fullName evidence="2">Uncharacterized protein</fullName>
    </submittedName>
</protein>
<organism evidence="2 3">
    <name type="scientific">Penicillium malachiteum</name>
    <dbReference type="NCBI Taxonomy" id="1324776"/>
    <lineage>
        <taxon>Eukaryota</taxon>
        <taxon>Fungi</taxon>
        <taxon>Dikarya</taxon>
        <taxon>Ascomycota</taxon>
        <taxon>Pezizomycotina</taxon>
        <taxon>Eurotiomycetes</taxon>
        <taxon>Eurotiomycetidae</taxon>
        <taxon>Eurotiales</taxon>
        <taxon>Aspergillaceae</taxon>
        <taxon>Penicillium</taxon>
    </lineage>
</organism>